<comment type="caution">
    <text evidence="1">The sequence shown here is derived from an EMBL/GenBank/DDBJ whole genome shotgun (WGS) entry which is preliminary data.</text>
</comment>
<dbReference type="Proteomes" id="UP000575241">
    <property type="component" value="Unassembled WGS sequence"/>
</dbReference>
<evidence type="ECO:0000313" key="1">
    <source>
        <dbReference type="EMBL" id="MBB4839315.1"/>
    </source>
</evidence>
<dbReference type="EMBL" id="JACHLN010000002">
    <property type="protein sequence ID" value="MBB4839315.1"/>
    <property type="molecule type" value="Genomic_DNA"/>
</dbReference>
<proteinExistence type="predicted"/>
<keyword evidence="2" id="KW-1185">Reference proteome</keyword>
<protein>
    <submittedName>
        <fullName evidence="1">Uncharacterized protein</fullName>
    </submittedName>
</protein>
<dbReference type="AlphaFoldDB" id="A0A7W7NRJ8"/>
<gene>
    <name evidence="1" type="ORF">HNP52_002384</name>
</gene>
<reference evidence="1 2" key="1">
    <citation type="submission" date="2020-08" db="EMBL/GenBank/DDBJ databases">
        <title>Functional genomics of gut bacteria from endangered species of beetles.</title>
        <authorList>
            <person name="Carlos-Shanley C."/>
        </authorList>
    </citation>
    <scope>NUCLEOTIDE SEQUENCE [LARGE SCALE GENOMIC DNA]</scope>
    <source>
        <strain evidence="1 2">S00224</strain>
    </source>
</reference>
<organism evidence="1 2">
    <name type="scientific">Sphingomonas kyeonggiensis</name>
    <dbReference type="NCBI Taxonomy" id="1268553"/>
    <lineage>
        <taxon>Bacteria</taxon>
        <taxon>Pseudomonadati</taxon>
        <taxon>Pseudomonadota</taxon>
        <taxon>Alphaproteobacteria</taxon>
        <taxon>Sphingomonadales</taxon>
        <taxon>Sphingomonadaceae</taxon>
        <taxon>Sphingomonas</taxon>
    </lineage>
</organism>
<accession>A0A7W7NRJ8</accession>
<evidence type="ECO:0000313" key="2">
    <source>
        <dbReference type="Proteomes" id="UP000575241"/>
    </source>
</evidence>
<dbReference type="RefSeq" id="WP_184167175.1">
    <property type="nucleotide sequence ID" value="NZ_JACHLN010000002.1"/>
</dbReference>
<sequence>MTISILLAVYASNSMGEDVTSQVAAMVAGGNDDVAVNNGSFGDPDSGATKYFLAWYTATGLNSGNPIGLAAVENATVDLIPSPGYPAYYFNTAPQPSVAQSANTPFQVKRAIYGSSNNGFDVTAICQAILNQGGLIVDQGTTNFQLALTNETFGGDPDYGNTKYFAMQYEVNGVTAYIGGAEGQTLSLGLIPAIAKAELADA</sequence>
<name>A0A7W7NRJ8_9SPHN</name>